<evidence type="ECO:0000256" key="2">
    <source>
        <dbReference type="ARBA" id="ARBA00006355"/>
    </source>
</evidence>
<evidence type="ECO:0000256" key="7">
    <source>
        <dbReference type="ARBA" id="ARBA00022927"/>
    </source>
</evidence>
<reference evidence="13 14" key="1">
    <citation type="submission" date="2023-03" db="EMBL/GenBank/DDBJ databases">
        <title>Mating type loci evolution in Malassezia.</title>
        <authorList>
            <person name="Coelho M.A."/>
        </authorList>
    </citation>
    <scope>NUCLEOTIDE SEQUENCE [LARGE SCALE GENOMIC DNA]</scope>
    <source>
        <strain evidence="13 14">CBS 9725</strain>
    </source>
</reference>
<keyword evidence="10" id="KW-0496">Mitochondrion</keyword>
<keyword evidence="14" id="KW-1185">Reference proteome</keyword>
<sequence>MQDGVTSSGTPPKPERAVPAALRPLLWMGFPQSLLTWKPRLPSRNWSIFWASAATVTFLYYEDRRQCRKILEEYKDRVRGLAEEPLAPGDFPRKVTIYTAKYPGDDDYEVGAMYFRRYVKPILVAAAVDYEIVSGTRYGGLARELRDRIHERRRNLAGVLPWASPIGPNAPVMPFLPTPAEQLQRELDGAVVLMGRPALKEWAWGMKQGWNTEIPAEPVDHEELLAASLSEDNVFEEQPEEMSPSASSEAHEETPLASPTNKFMLPSQIGLQSMPRPGMPSFAGASASHTSHANPEKDTAATHPNLIPSSTIPAQPPLCFVDFTNLVGWRNIPRRIAHFFNHRQDVRRGAEAGISIVLGNKTDAKEFNVGPAGSIQDRPPQGGDLDWGLAEEDVYPPRFDKTPARISKEREDFYKTLQTELRASREIARGQREPTKAEKREMPRGEIELRDDRFKNERDWHNLLMGWQILTPASGVAWDEAWRGSLRVLRSREPTESVPSRLNETVLVEEVAPAQRADA</sequence>
<accession>A0AAJ5YUM5</accession>
<evidence type="ECO:0000313" key="13">
    <source>
        <dbReference type="EMBL" id="WFD00561.1"/>
    </source>
</evidence>
<dbReference type="Pfam" id="PF11711">
    <property type="entry name" value="Tim54"/>
    <property type="match status" value="1"/>
</dbReference>
<keyword evidence="7" id="KW-0653">Protein transport</keyword>
<evidence type="ECO:0000256" key="10">
    <source>
        <dbReference type="ARBA" id="ARBA00023128"/>
    </source>
</evidence>
<evidence type="ECO:0000313" key="14">
    <source>
        <dbReference type="Proteomes" id="UP001219567"/>
    </source>
</evidence>
<keyword evidence="11" id="KW-0472">Membrane</keyword>
<name>A0AAJ5YUM5_9BASI</name>
<dbReference type="AlphaFoldDB" id="A0AAJ5YUM5"/>
<proteinExistence type="inferred from homology"/>
<keyword evidence="8" id="KW-1133">Transmembrane helix</keyword>
<keyword evidence="6" id="KW-0999">Mitochondrion inner membrane</keyword>
<protein>
    <recommendedName>
        <fullName evidence="3">Mitochondrial import inner membrane translocase subunit TIM54</fullName>
    </recommendedName>
</protein>
<evidence type="ECO:0000256" key="8">
    <source>
        <dbReference type="ARBA" id="ARBA00022989"/>
    </source>
</evidence>
<evidence type="ECO:0000256" key="3">
    <source>
        <dbReference type="ARBA" id="ARBA00020796"/>
    </source>
</evidence>
<keyword evidence="5" id="KW-0812">Transmembrane</keyword>
<feature type="region of interest" description="Disordered" evidence="12">
    <location>
        <begin position="234"/>
        <end position="311"/>
    </location>
</feature>
<evidence type="ECO:0000256" key="4">
    <source>
        <dbReference type="ARBA" id="ARBA00022448"/>
    </source>
</evidence>
<comment type="subcellular location">
    <subcellularLocation>
        <location evidence="1">Mitochondrion inner membrane</location>
        <topology evidence="1">Single-pass membrane protein</topology>
    </subcellularLocation>
</comment>
<keyword evidence="4" id="KW-0813">Transport</keyword>
<evidence type="ECO:0000256" key="9">
    <source>
        <dbReference type="ARBA" id="ARBA00023010"/>
    </source>
</evidence>
<gene>
    <name evidence="13" type="primary">TIM54</name>
    <name evidence="13" type="ORF">MYAM1_003311</name>
</gene>
<evidence type="ECO:0000256" key="11">
    <source>
        <dbReference type="ARBA" id="ARBA00023136"/>
    </source>
</evidence>
<comment type="similarity">
    <text evidence="2">Belongs to the TIM54 family.</text>
</comment>
<evidence type="ECO:0000256" key="6">
    <source>
        <dbReference type="ARBA" id="ARBA00022792"/>
    </source>
</evidence>
<dbReference type="GO" id="GO:0005743">
    <property type="term" value="C:mitochondrial inner membrane"/>
    <property type="evidence" value="ECO:0007669"/>
    <property type="project" value="UniProtKB-SubCell"/>
</dbReference>
<evidence type="ECO:0000256" key="1">
    <source>
        <dbReference type="ARBA" id="ARBA00004434"/>
    </source>
</evidence>
<dbReference type="EMBL" id="CP119947">
    <property type="protein sequence ID" value="WFD00561.1"/>
    <property type="molecule type" value="Genomic_DNA"/>
</dbReference>
<dbReference type="GO" id="GO:0015031">
    <property type="term" value="P:protein transport"/>
    <property type="evidence" value="ECO:0007669"/>
    <property type="project" value="UniProtKB-KW"/>
</dbReference>
<evidence type="ECO:0000256" key="5">
    <source>
        <dbReference type="ARBA" id="ARBA00022692"/>
    </source>
</evidence>
<dbReference type="Proteomes" id="UP001219567">
    <property type="component" value="Chromosome 5"/>
</dbReference>
<keyword evidence="9" id="KW-0811">Translocation</keyword>
<organism evidence="13 14">
    <name type="scientific">Malassezia yamatoensis</name>
    <dbReference type="NCBI Taxonomy" id="253288"/>
    <lineage>
        <taxon>Eukaryota</taxon>
        <taxon>Fungi</taxon>
        <taxon>Dikarya</taxon>
        <taxon>Basidiomycota</taxon>
        <taxon>Ustilaginomycotina</taxon>
        <taxon>Malasseziomycetes</taxon>
        <taxon>Malasseziales</taxon>
        <taxon>Malasseziaceae</taxon>
        <taxon>Malassezia</taxon>
    </lineage>
</organism>
<evidence type="ECO:0000256" key="12">
    <source>
        <dbReference type="SAM" id="MobiDB-lite"/>
    </source>
</evidence>
<dbReference type="InterPro" id="IPR021056">
    <property type="entry name" value="Mt_import_IM_translocase_Tim54"/>
</dbReference>